<dbReference type="VEuPathDB" id="TriTrypDB:BSAL_62345"/>
<feature type="compositionally biased region" description="Polar residues" evidence="1">
    <location>
        <begin position="1307"/>
        <end position="1324"/>
    </location>
</feature>
<feature type="compositionally biased region" description="Low complexity" evidence="1">
    <location>
        <begin position="2028"/>
        <end position="2044"/>
    </location>
</feature>
<dbReference type="EMBL" id="CYKH01000320">
    <property type="protein sequence ID" value="CUF41969.1"/>
    <property type="molecule type" value="Genomic_DNA"/>
</dbReference>
<dbReference type="Proteomes" id="UP000051952">
    <property type="component" value="Unassembled WGS sequence"/>
</dbReference>
<dbReference type="InterPro" id="IPR052145">
    <property type="entry name" value="Mediator/Homeobox_domain"/>
</dbReference>
<organism evidence="2 3">
    <name type="scientific">Bodo saltans</name>
    <name type="common">Flagellated protozoan</name>
    <dbReference type="NCBI Taxonomy" id="75058"/>
    <lineage>
        <taxon>Eukaryota</taxon>
        <taxon>Discoba</taxon>
        <taxon>Euglenozoa</taxon>
        <taxon>Kinetoplastea</taxon>
        <taxon>Metakinetoplastina</taxon>
        <taxon>Eubodonida</taxon>
        <taxon>Bodonidae</taxon>
        <taxon>Bodo</taxon>
    </lineage>
</organism>
<feature type="region of interest" description="Disordered" evidence="1">
    <location>
        <begin position="1571"/>
        <end position="1603"/>
    </location>
</feature>
<gene>
    <name evidence="2" type="ORF">BSAL_62345</name>
</gene>
<name>A0A0S4IRH0_BODSA</name>
<evidence type="ECO:0000256" key="1">
    <source>
        <dbReference type="SAM" id="MobiDB-lite"/>
    </source>
</evidence>
<proteinExistence type="predicted"/>
<feature type="region of interest" description="Disordered" evidence="1">
    <location>
        <begin position="1406"/>
        <end position="1427"/>
    </location>
</feature>
<protein>
    <submittedName>
        <fullName evidence="2">Uncharacterized protein</fullName>
    </submittedName>
</protein>
<feature type="region of interest" description="Disordered" evidence="1">
    <location>
        <begin position="2027"/>
        <end position="2053"/>
    </location>
</feature>
<dbReference type="PANTHER" id="PTHR24330">
    <property type="entry name" value="HOMEOBOX PROTEIN BARH-LIKE"/>
    <property type="match status" value="1"/>
</dbReference>
<accession>A0A0S4IRH0</accession>
<evidence type="ECO:0000313" key="2">
    <source>
        <dbReference type="EMBL" id="CUF41969.1"/>
    </source>
</evidence>
<evidence type="ECO:0000313" key="3">
    <source>
        <dbReference type="Proteomes" id="UP000051952"/>
    </source>
</evidence>
<feature type="region of interest" description="Disordered" evidence="1">
    <location>
        <begin position="2100"/>
        <end position="2172"/>
    </location>
</feature>
<feature type="region of interest" description="Disordered" evidence="1">
    <location>
        <begin position="1303"/>
        <end position="1332"/>
    </location>
</feature>
<reference evidence="3" key="1">
    <citation type="submission" date="2015-09" db="EMBL/GenBank/DDBJ databases">
        <authorList>
            <consortium name="Pathogen Informatics"/>
        </authorList>
    </citation>
    <scope>NUCLEOTIDE SEQUENCE [LARGE SCALE GENOMIC DNA]</scope>
    <source>
        <strain evidence="3">Lake Konstanz</strain>
    </source>
</reference>
<feature type="compositionally biased region" description="Polar residues" evidence="1">
    <location>
        <begin position="2125"/>
        <end position="2140"/>
    </location>
</feature>
<feature type="compositionally biased region" description="Low complexity" evidence="1">
    <location>
        <begin position="1583"/>
        <end position="1603"/>
    </location>
</feature>
<feature type="compositionally biased region" description="Polar residues" evidence="1">
    <location>
        <begin position="2149"/>
        <end position="2172"/>
    </location>
</feature>
<sequence>MLIEAFAAPTVRLVDLFETWAVIRISSPPLWHLPGSKGNGLRPARYEIVLACLTLDPRTNKPAVPNRSVMVEYTRPPPPYGCKDADEDEGDRAVGVDVLLTDMFPHGVYDLKVRGVTTNVDALRWQREEGQQHGQQQLDAAPPPPAPWIGASARLHIALLPKPSIMQGVVEPHAVNVTWSLGGWAVPPEFVSQRPPSTLPSSSSTSALGGVATMPDIVSLYEVELFRSSTFDRNPQVERFGTTVVPGVSPLGGARRIPLRNLHDTAGGMIILARVRTYRPGKNGEFPDHVRRSHHDVVGSHLPKARDHNKSGDANNNDNVSGLYGEWSELKRLVCLPDICVRVLEIGSNSCCVSWADEEGEGGDEQNNSRAVTTVSGDLLSRGVTDCYVCCWRAPLKEVQEARRVPLHECRHVQVEVRKQSRSGSDGALPSSTTTSSVMRLNSLAPSTVYNLTFSYRYKEGGETCRKSFRFRTRPAPLVDLRHSQIGSTFVLAALKMSTTAPLSTRAIELLGGYSSGGVVFPHQIATTTTGGDEETSVTPIYEDWDPTHCSRASLPISNYYAVSTTTAPPQHNGGDLLPAHLLTCFYQVQAVARGAVVANVLVLHSPTQKSEGGDDAFGWWAKMMSTLLTATSGGGPSHSSSLNTTTTAVSLQHRQIVEGLMQPPPPPEVLHAILDPLPEGTAMVLRCRCGLMSFSALLSALQDVFESFDQNRSTSAASTQPSEGELLDALSARCVYSSWSDAPLIDRPQAALSDMHREDSNTALSGAVTPANRTSSGVAVTELCTVSTLSGIDTIVEQRMPTSMTITFAHTTATTRALRRVKSPTTRGEGGVGRVQEIPVQWMYVCILEGSEDEGKTFQRSWCQGLQKMEECSVALEVSTTLISPTSAPILLSHGPTTSSPAGDAAAATSEGLVHYCPWLRTKQDIQVLDANDPFSRAERPVEVYRVPLHDVRMLRWDHLKSNTSYSVMWNAIDEAGVWLGGKAMVVETLPTPEVHMVAALKKLDWGSRLQHTLAADQHQSLFKSATYAPILDKDFFLYARNVIASKTGESGGPVVDPLMSEVEANQLLSLAAGSNSASGTSATTTVASSPTLREWMKQRLRVEVDCVTTTEVVLRWRRPSSSTKPSLNDDADDGVIFNSRKNVAMLPLEYRLRVSWVPLPHLAIEQRQAMADAASSTRHSSSSSQLSDNENFRDYLFRCDGRCNIVRLSELSPAVLHTATLSVFDKELNRWTPWSLPCTFSVTSRLEMQLSSITASGFVVQWQKKHANVDPRVLLNPVTPESYEVSVLRCTWEALGRAAGEHDQLQNNRNDGSSDATTTKVLPSSDGAGDTNIALSTAGIREKDTSFATVKLSDSATNNSSPNNNAKYATNAAPKDSHVEKMHWALRHHPTLWRFTDVAAPTSVAADHHSPAPHNSSEEDAPATSVRVPTVAHGVYRVKVRPHYAHASTGPWSDVSFLYSYPLAMRIMHVSQRRCAFVWNCFPEQSQHENADGLWGLSGDAMPRSRRVVVLVDELAQTNSNTTTTAMSSPLSVSSSSSAVAEIRAPPLVLSTRHLDVASVSVDDYDVNLNEGSDALSPRKQQAMRQNRSQTQQQQQPLQQQRQALTTTGVKVCYDLLPDRLYRLRGVVVTTTLPIVIAPTLPTKTGKPLSDYEQQQATCEMGGAAASTQHANSESALVAAAVGPKRLMASVIAMRMAKAFAKFPTALLKTSSLESSHETSASATPQKSLWASAARKTLDVINNNRHISSSATTAVLTLMGLDSPLTVQVKTLPLIAPLTVVSVGPTDAVVQWNRLLHSAKLESTAASAMQKKKHSTTTSDESVIVDNKEVFQKEVYTIVVWDVTGRGEVAPARAASPPTNSHFAGFLPRQQHCRTFQLHHAPIAFMDTVTPTKPQQLQHEAIDDSKVQLLTKRIVGLSNGREYVALVVPFSVHAAREGRGGHRALGNTADDSERGYPIEALEHEYDTLCNTNNNNESSPLPTSVGPYVLFATMSSLKVFWQLQPQNRNCLRVVVSRCWKSHNEHPAAAAASAKQQRQMQQRQGGTPHSTAAAADVVTAPHSVHGCFAMPRGHDVRFVDCDFPTEISVTIRRKMSAAPMKTLSSAPGESHGDDDDDDDGGIAVSVSNHSTLSAVNSTPQAHEERNVDTNDSVTSPASPLDQHQQLPQGSSSAATTYRFRRSGANESVVKLLPPATRGLSSLHPEEDALSGQWGNGGEVRVVIKARQRDYNGEWEGGDWVRATIVL</sequence>
<keyword evidence="3" id="KW-1185">Reference proteome</keyword>